<gene>
    <name evidence="2" type="ORF">PDESU_06348</name>
</gene>
<name>A0A6C2UEV6_PONDE</name>
<feature type="domain" description="Insertion element IS150 protein InsJ-like helix-turn-helix" evidence="1">
    <location>
        <begin position="47"/>
        <end position="98"/>
    </location>
</feature>
<sequence length="207" mass="24240">MCMNSVVLLYFLIMRPKLKITSSTYTREDLLDHIDDAHFQKNWKAKRRYQVILHALSGKYTTDEIAEEVGCSRASVTNWVKRWREGGTWALEKNNYRPTRQPALTEEMVVDLVEHLTAGLISGGKGHESIQVWLKERYDLDLAITAVDYWYSKIWDRFCKGELQDCDASPKNPHEVDLGLRQRLEDREKKRAERDRRRRQLGLVACA</sequence>
<accession>A0A6C2UEV6</accession>
<dbReference type="InterPro" id="IPR055247">
    <property type="entry name" value="InsJ-like_HTH"/>
</dbReference>
<dbReference type="EMBL" id="CAAHFG010000005">
    <property type="protein sequence ID" value="VGO17746.1"/>
    <property type="molecule type" value="Genomic_DNA"/>
</dbReference>
<organism evidence="2 3">
    <name type="scientific">Pontiella desulfatans</name>
    <dbReference type="NCBI Taxonomy" id="2750659"/>
    <lineage>
        <taxon>Bacteria</taxon>
        <taxon>Pseudomonadati</taxon>
        <taxon>Kiritimatiellota</taxon>
        <taxon>Kiritimatiellia</taxon>
        <taxon>Kiritimatiellales</taxon>
        <taxon>Pontiellaceae</taxon>
        <taxon>Pontiella</taxon>
    </lineage>
</organism>
<dbReference type="SUPFAM" id="SSF46689">
    <property type="entry name" value="Homeodomain-like"/>
    <property type="match status" value="1"/>
</dbReference>
<dbReference type="InterPro" id="IPR009057">
    <property type="entry name" value="Homeodomain-like_sf"/>
</dbReference>
<evidence type="ECO:0000313" key="2">
    <source>
        <dbReference type="EMBL" id="VGO17746.1"/>
    </source>
</evidence>
<reference evidence="2 3" key="1">
    <citation type="submission" date="2019-04" db="EMBL/GenBank/DDBJ databases">
        <authorList>
            <person name="Van Vliet M D."/>
        </authorList>
    </citation>
    <scope>NUCLEOTIDE SEQUENCE [LARGE SCALE GENOMIC DNA]</scope>
    <source>
        <strain evidence="2 3">F1</strain>
    </source>
</reference>
<dbReference type="Pfam" id="PF13518">
    <property type="entry name" value="HTH_28"/>
    <property type="match status" value="1"/>
</dbReference>
<evidence type="ECO:0000259" key="1">
    <source>
        <dbReference type="Pfam" id="PF13518"/>
    </source>
</evidence>
<keyword evidence="3" id="KW-1185">Reference proteome</keyword>
<dbReference type="Gene3D" id="1.10.10.10">
    <property type="entry name" value="Winged helix-like DNA-binding domain superfamily/Winged helix DNA-binding domain"/>
    <property type="match status" value="1"/>
</dbReference>
<protein>
    <recommendedName>
        <fullName evidence="1">Insertion element IS150 protein InsJ-like helix-turn-helix domain-containing protein</fullName>
    </recommendedName>
</protein>
<dbReference type="RefSeq" id="WP_136083226.1">
    <property type="nucleotide sequence ID" value="NZ_CAAHFG010000005.1"/>
</dbReference>
<proteinExistence type="predicted"/>
<dbReference type="InterPro" id="IPR036388">
    <property type="entry name" value="WH-like_DNA-bd_sf"/>
</dbReference>
<dbReference type="AlphaFoldDB" id="A0A6C2UEV6"/>
<dbReference type="Proteomes" id="UP000366872">
    <property type="component" value="Unassembled WGS sequence"/>
</dbReference>
<evidence type="ECO:0000313" key="3">
    <source>
        <dbReference type="Proteomes" id="UP000366872"/>
    </source>
</evidence>